<sequence length="158" mass="18336">MMVQMEKLAEQCDMELMKAAMLKHEETFRQQVHDLHRLYRVQKQLMSDITRGLPRQQGQRRRQHSRRPELNLQHPVDEHIVVRGTGTGRQVTPPSTESEDELQLTLALGGDGSSRSQKTKGVLCSHRKQTASSLPFVRFYQIRVSTSMNVRQLEAMKW</sequence>
<reference evidence="1" key="1">
    <citation type="submission" date="2021-05" db="EMBL/GenBank/DDBJ databases">
        <authorList>
            <person name="Scholz U."/>
            <person name="Mascher M."/>
            <person name="Fiebig A."/>
        </authorList>
    </citation>
    <scope>NUCLEOTIDE SEQUENCE [LARGE SCALE GENOMIC DNA]</scope>
</reference>
<protein>
    <submittedName>
        <fullName evidence="1">Uncharacterized protein</fullName>
    </submittedName>
</protein>
<keyword evidence="2" id="KW-1185">Reference proteome</keyword>
<name>A0ACD6A384_AVESA</name>
<evidence type="ECO:0000313" key="1">
    <source>
        <dbReference type="EnsemblPlants" id="AVESA.00010b.r2.7CG0691340.2.CDS"/>
    </source>
</evidence>
<reference evidence="1" key="2">
    <citation type="submission" date="2025-09" db="UniProtKB">
        <authorList>
            <consortium name="EnsemblPlants"/>
        </authorList>
    </citation>
    <scope>IDENTIFICATION</scope>
</reference>
<proteinExistence type="predicted"/>
<accession>A0ACD6A384</accession>
<evidence type="ECO:0000313" key="2">
    <source>
        <dbReference type="Proteomes" id="UP001732700"/>
    </source>
</evidence>
<organism evidence="1 2">
    <name type="scientific">Avena sativa</name>
    <name type="common">Oat</name>
    <dbReference type="NCBI Taxonomy" id="4498"/>
    <lineage>
        <taxon>Eukaryota</taxon>
        <taxon>Viridiplantae</taxon>
        <taxon>Streptophyta</taxon>
        <taxon>Embryophyta</taxon>
        <taxon>Tracheophyta</taxon>
        <taxon>Spermatophyta</taxon>
        <taxon>Magnoliopsida</taxon>
        <taxon>Liliopsida</taxon>
        <taxon>Poales</taxon>
        <taxon>Poaceae</taxon>
        <taxon>BOP clade</taxon>
        <taxon>Pooideae</taxon>
        <taxon>Poodae</taxon>
        <taxon>Poeae</taxon>
        <taxon>Poeae Chloroplast Group 1 (Aveneae type)</taxon>
        <taxon>Aveninae</taxon>
        <taxon>Avena</taxon>
    </lineage>
</organism>
<dbReference type="EnsemblPlants" id="AVESA.00010b.r2.7CG0691340.2">
    <property type="protein sequence ID" value="AVESA.00010b.r2.7CG0691340.2.CDS"/>
    <property type="gene ID" value="AVESA.00010b.r2.7CG0691340"/>
</dbReference>
<dbReference type="Proteomes" id="UP001732700">
    <property type="component" value="Chromosome 7C"/>
</dbReference>